<dbReference type="InterPro" id="IPR022059">
    <property type="entry name" value="DUF3615"/>
</dbReference>
<dbReference type="AlphaFoldDB" id="A0A368RRX0"/>
<reference evidence="4" key="1">
    <citation type="journal article" date="2012" name="Nat. Biotechnol.">
        <title>Reference genome sequence of the model plant Setaria.</title>
        <authorList>
            <person name="Bennetzen J.L."/>
            <person name="Schmutz J."/>
            <person name="Wang H."/>
            <person name="Percifield R."/>
            <person name="Hawkins J."/>
            <person name="Pontaroli A.C."/>
            <person name="Estep M."/>
            <person name="Feng L."/>
            <person name="Vaughn J.N."/>
            <person name="Grimwood J."/>
            <person name="Jenkins J."/>
            <person name="Barry K."/>
            <person name="Lindquist E."/>
            <person name="Hellsten U."/>
            <person name="Deshpande S."/>
            <person name="Wang X."/>
            <person name="Wu X."/>
            <person name="Mitros T."/>
            <person name="Triplett J."/>
            <person name="Yang X."/>
            <person name="Ye C.Y."/>
            <person name="Mauro-Herrera M."/>
            <person name="Wang L."/>
            <person name="Li P."/>
            <person name="Sharma M."/>
            <person name="Sharma R."/>
            <person name="Ronald P.C."/>
            <person name="Panaud O."/>
            <person name="Kellogg E.A."/>
            <person name="Brutnell T.P."/>
            <person name="Doust A.N."/>
            <person name="Tuskan G.A."/>
            <person name="Rokhsar D."/>
            <person name="Devos K.M."/>
        </authorList>
    </citation>
    <scope>NUCLEOTIDE SEQUENCE [LARGE SCALE GENOMIC DNA]</scope>
    <source>
        <strain evidence="4">Yugu1</strain>
    </source>
</reference>
<sequence>MSHRKRLRRIGDGAATVPVTPETEEEDTRALLGQIHGFYRAALDRLPAEEIPSLAPRLLSASVCFGVLDPASNIIANAVSYSPTSRTPTDPDDEYDEEKAAPAAQLHTREAVLSRIVGDPDVISPEAAERMTLDRRSLDGLPETEALRYLRLAGADLLAAVRLILLDRNSSVDPPQDGKPGFSVISLTTEVALGCAAVSAKHPEPTAFVRASRLLAARLDDASMVLPVVHQSRPISSANLKRLGKLLKRKPRNMKKMKRKLEKLVNAALNNYSKKNRGHFEVHVICGVNPNVSEGARSHINFWATPKGSDIAGTTPLLFFAECSNDADEEEESMCFSVYSASIDSVRCFDCEYYVIKVVHPCDEGVSWEWRGMARGEHSISNELIISACQFHVEMVYILDEDWNYFDSKLDAKIAERNSMEMTVRIFRMHCL</sequence>
<gene>
    <name evidence="4" type="ORF">SETIT_7G046800v2</name>
</gene>
<dbReference type="OrthoDB" id="696041at2759"/>
<proteinExistence type="predicted"/>
<evidence type="ECO:0000259" key="3">
    <source>
        <dbReference type="Pfam" id="PF20235"/>
    </source>
</evidence>
<name>A0A368RRX0_SETIT</name>
<evidence type="ECO:0000256" key="1">
    <source>
        <dbReference type="SAM" id="MobiDB-lite"/>
    </source>
</evidence>
<protein>
    <submittedName>
        <fullName evidence="4">Uncharacterized protein</fullName>
    </submittedName>
</protein>
<feature type="domain" description="DUF3615" evidence="2">
    <location>
        <begin position="265"/>
        <end position="361"/>
    </location>
</feature>
<dbReference type="InterPro" id="IPR046527">
    <property type="entry name" value="PIR2-like_helical"/>
</dbReference>
<dbReference type="Pfam" id="PF20235">
    <property type="entry name" value="PIR2-like_helical"/>
    <property type="match status" value="1"/>
</dbReference>
<evidence type="ECO:0000259" key="2">
    <source>
        <dbReference type="Pfam" id="PF12274"/>
    </source>
</evidence>
<accession>A0A368RRX0</accession>
<organism evidence="4">
    <name type="scientific">Setaria italica</name>
    <name type="common">Foxtail millet</name>
    <name type="synonym">Panicum italicum</name>
    <dbReference type="NCBI Taxonomy" id="4555"/>
    <lineage>
        <taxon>Eukaryota</taxon>
        <taxon>Viridiplantae</taxon>
        <taxon>Streptophyta</taxon>
        <taxon>Embryophyta</taxon>
        <taxon>Tracheophyta</taxon>
        <taxon>Spermatophyta</taxon>
        <taxon>Magnoliopsida</taxon>
        <taxon>Liliopsida</taxon>
        <taxon>Poales</taxon>
        <taxon>Poaceae</taxon>
        <taxon>PACMAD clade</taxon>
        <taxon>Panicoideae</taxon>
        <taxon>Panicodae</taxon>
        <taxon>Paniceae</taxon>
        <taxon>Cenchrinae</taxon>
        <taxon>Setaria</taxon>
    </lineage>
</organism>
<evidence type="ECO:0000313" key="4">
    <source>
        <dbReference type="EMBL" id="RCV32986.1"/>
    </source>
</evidence>
<dbReference type="PANTHER" id="PTHR33120:SF59">
    <property type="entry name" value="EXPRESSED PROTEIN"/>
    <property type="match status" value="1"/>
</dbReference>
<reference evidence="4" key="2">
    <citation type="submission" date="2015-07" db="EMBL/GenBank/DDBJ databases">
        <authorList>
            <person name="Noorani M."/>
        </authorList>
    </citation>
    <scope>NUCLEOTIDE SEQUENCE</scope>
    <source>
        <strain evidence="4">Yugu1</strain>
    </source>
</reference>
<dbReference type="Pfam" id="PF12274">
    <property type="entry name" value="DUF3615"/>
    <property type="match status" value="1"/>
</dbReference>
<dbReference type="PANTHER" id="PTHR33120">
    <property type="entry name" value="EXPRESSED PROTEIN-RELATED"/>
    <property type="match status" value="1"/>
</dbReference>
<dbReference type="EMBL" id="CM003534">
    <property type="protein sequence ID" value="RCV32986.1"/>
    <property type="molecule type" value="Genomic_DNA"/>
</dbReference>
<feature type="domain" description="PIR2-like helical" evidence="3">
    <location>
        <begin position="34"/>
        <end position="164"/>
    </location>
</feature>
<feature type="region of interest" description="Disordered" evidence="1">
    <location>
        <begin position="1"/>
        <end position="26"/>
    </location>
</feature>